<name>A0ABN1N8N0_9PSEU</name>
<dbReference type="EMBL" id="BAAAHP010000187">
    <property type="protein sequence ID" value="GAA0897714.1"/>
    <property type="molecule type" value="Genomic_DNA"/>
</dbReference>
<dbReference type="Proteomes" id="UP001499967">
    <property type="component" value="Unassembled WGS sequence"/>
</dbReference>
<gene>
    <name evidence="1" type="ORF">GCM10009559_58790</name>
</gene>
<accession>A0ABN1N8N0</accession>
<evidence type="ECO:0000313" key="1">
    <source>
        <dbReference type="EMBL" id="GAA0897714.1"/>
    </source>
</evidence>
<organism evidence="1 2">
    <name type="scientific">Pseudonocardia zijingensis</name>
    <dbReference type="NCBI Taxonomy" id="153376"/>
    <lineage>
        <taxon>Bacteria</taxon>
        <taxon>Bacillati</taxon>
        <taxon>Actinomycetota</taxon>
        <taxon>Actinomycetes</taxon>
        <taxon>Pseudonocardiales</taxon>
        <taxon>Pseudonocardiaceae</taxon>
        <taxon>Pseudonocardia</taxon>
    </lineage>
</organism>
<protein>
    <submittedName>
        <fullName evidence="1">Uncharacterized protein</fullName>
    </submittedName>
</protein>
<sequence>MAADGLGLAVADIARTILDGIIDHFDAVNAACAAADRVALPRRRVIAPGNPRLIAWDCEQLVVTMSGIGIGTAPGEGGLPASRGNPISATGMRHAVFAVQIVRCVPESSDGTSPPPDDVLTNAGLVFMREAGLLSQALVNICTKVKDGLPGGSRVTPGAVETLGPEGAFAANEGSLAVTVGQLV</sequence>
<dbReference type="RefSeq" id="WP_343944910.1">
    <property type="nucleotide sequence ID" value="NZ_BAAAHP010000187.1"/>
</dbReference>
<proteinExistence type="predicted"/>
<reference evidence="1 2" key="1">
    <citation type="journal article" date="2019" name="Int. J. Syst. Evol. Microbiol.">
        <title>The Global Catalogue of Microorganisms (GCM) 10K type strain sequencing project: providing services to taxonomists for standard genome sequencing and annotation.</title>
        <authorList>
            <consortium name="The Broad Institute Genomics Platform"/>
            <consortium name="The Broad Institute Genome Sequencing Center for Infectious Disease"/>
            <person name="Wu L."/>
            <person name="Ma J."/>
        </authorList>
    </citation>
    <scope>NUCLEOTIDE SEQUENCE [LARGE SCALE GENOMIC DNA]</scope>
    <source>
        <strain evidence="1 2">JCM 11117</strain>
    </source>
</reference>
<keyword evidence="2" id="KW-1185">Reference proteome</keyword>
<comment type="caution">
    <text evidence="1">The sequence shown here is derived from an EMBL/GenBank/DDBJ whole genome shotgun (WGS) entry which is preliminary data.</text>
</comment>
<evidence type="ECO:0000313" key="2">
    <source>
        <dbReference type="Proteomes" id="UP001499967"/>
    </source>
</evidence>